<dbReference type="EMBL" id="KZ453155">
    <property type="protein sequence ID" value="PKA47492.1"/>
    <property type="molecule type" value="Genomic_DNA"/>
</dbReference>
<organism evidence="2 3">
    <name type="scientific">Apostasia shenzhenica</name>
    <dbReference type="NCBI Taxonomy" id="1088818"/>
    <lineage>
        <taxon>Eukaryota</taxon>
        <taxon>Viridiplantae</taxon>
        <taxon>Streptophyta</taxon>
        <taxon>Embryophyta</taxon>
        <taxon>Tracheophyta</taxon>
        <taxon>Spermatophyta</taxon>
        <taxon>Magnoliopsida</taxon>
        <taxon>Liliopsida</taxon>
        <taxon>Asparagales</taxon>
        <taxon>Orchidaceae</taxon>
        <taxon>Apostasioideae</taxon>
        <taxon>Apostasia</taxon>
    </lineage>
</organism>
<dbReference type="Pfam" id="PF03765">
    <property type="entry name" value="CRAL_TRIO_N"/>
    <property type="match status" value="1"/>
</dbReference>
<dbReference type="InterPro" id="IPR011074">
    <property type="entry name" value="CRAL/TRIO_N_dom"/>
</dbReference>
<feature type="domain" description="CRAL/TRIO N-terminal" evidence="1">
    <location>
        <begin position="104"/>
        <end position="129"/>
    </location>
</feature>
<evidence type="ECO:0000313" key="3">
    <source>
        <dbReference type="Proteomes" id="UP000236161"/>
    </source>
</evidence>
<evidence type="ECO:0000259" key="1">
    <source>
        <dbReference type="SMART" id="SM01100"/>
    </source>
</evidence>
<dbReference type="InterPro" id="IPR036273">
    <property type="entry name" value="CRAL/TRIO_N_dom_sf"/>
</dbReference>
<dbReference type="AlphaFoldDB" id="A0A2H9ZW46"/>
<keyword evidence="3" id="KW-1185">Reference proteome</keyword>
<proteinExistence type="predicted"/>
<dbReference type="InterPro" id="IPR036865">
    <property type="entry name" value="CRAL-TRIO_dom_sf"/>
</dbReference>
<dbReference type="OrthoDB" id="75724at2759"/>
<dbReference type="Gene3D" id="3.40.525.10">
    <property type="entry name" value="CRAL-TRIO lipid binding domain"/>
    <property type="match status" value="1"/>
</dbReference>
<dbReference type="Proteomes" id="UP000236161">
    <property type="component" value="Unassembled WGS sequence"/>
</dbReference>
<gene>
    <name evidence="2" type="ORF">AXF42_Ash020662</name>
</gene>
<reference evidence="2 3" key="1">
    <citation type="journal article" date="2017" name="Nature">
        <title>The Apostasia genome and the evolution of orchids.</title>
        <authorList>
            <person name="Zhang G.Q."/>
            <person name="Liu K.W."/>
            <person name="Li Z."/>
            <person name="Lohaus R."/>
            <person name="Hsiao Y.Y."/>
            <person name="Niu S.C."/>
            <person name="Wang J.Y."/>
            <person name="Lin Y.C."/>
            <person name="Xu Q."/>
            <person name="Chen L.J."/>
            <person name="Yoshida K."/>
            <person name="Fujiwara S."/>
            <person name="Wang Z.W."/>
            <person name="Zhang Y.Q."/>
            <person name="Mitsuda N."/>
            <person name="Wang M."/>
            <person name="Liu G.H."/>
            <person name="Pecoraro L."/>
            <person name="Huang H.X."/>
            <person name="Xiao X.J."/>
            <person name="Lin M."/>
            <person name="Wu X.Y."/>
            <person name="Wu W.L."/>
            <person name="Chen Y.Y."/>
            <person name="Chang S.B."/>
            <person name="Sakamoto S."/>
            <person name="Ohme-Takagi M."/>
            <person name="Yagi M."/>
            <person name="Zeng S.J."/>
            <person name="Shen C.Y."/>
            <person name="Yeh C.M."/>
            <person name="Luo Y.B."/>
            <person name="Tsai W.C."/>
            <person name="Van de Peer Y."/>
            <person name="Liu Z.J."/>
        </authorList>
    </citation>
    <scope>NUCLEOTIDE SEQUENCE [LARGE SCALE GENOMIC DNA]</scope>
    <source>
        <strain evidence="3">cv. Shenzhen</strain>
        <tissue evidence="2">Stem</tissue>
    </source>
</reference>
<dbReference type="InterPro" id="IPR052578">
    <property type="entry name" value="PI_Transfer_CRAL-TRIO"/>
</dbReference>
<dbReference type="SUPFAM" id="SSF46938">
    <property type="entry name" value="CRAL/TRIO N-terminal domain"/>
    <property type="match status" value="1"/>
</dbReference>
<sequence length="221" mass="25549">MMMFLSCTCRSRRGPTAPFTVQNTFSRHANQILSYSSWRNPPVESLLPKRKKLSIQYFQLPQRPTTEGPSGQAQLLSFWKIRDKVNDLKASIGPLSGRSSVYCTEACLRRYLRARNWNVAKSKKMLEETLNWRSTYKPEEIPWHEVSTEGETGKAYRAAFQDKEDWIQPADGRDSTINYPPAMTFPRHASGGDTTINRRFISGRVYRRRPRSSHTASIWID</sequence>
<protein>
    <recommendedName>
        <fullName evidence="1">CRAL/TRIO N-terminal domain-containing protein</fullName>
    </recommendedName>
</protein>
<dbReference type="PANTHER" id="PTHR45824">
    <property type="entry name" value="GH16843P"/>
    <property type="match status" value="1"/>
</dbReference>
<dbReference type="SMART" id="SM01100">
    <property type="entry name" value="CRAL_TRIO_N"/>
    <property type="match status" value="1"/>
</dbReference>
<evidence type="ECO:0000313" key="2">
    <source>
        <dbReference type="EMBL" id="PKA47492.1"/>
    </source>
</evidence>
<dbReference type="GO" id="GO:0008526">
    <property type="term" value="F:phosphatidylinositol transfer activity"/>
    <property type="evidence" value="ECO:0007669"/>
    <property type="project" value="TreeGrafter"/>
</dbReference>
<name>A0A2H9ZW46_9ASPA</name>
<dbReference type="PANTHER" id="PTHR45824:SF22">
    <property type="entry name" value="SEC14P-LIKE PHOSPHATIDYLINOSITOL TRANSFER FAMILY PROTEIN"/>
    <property type="match status" value="1"/>
</dbReference>
<accession>A0A2H9ZW46</accession>